<dbReference type="AlphaFoldDB" id="A0AAV4AI98"/>
<proteinExistence type="predicted"/>
<dbReference type="GO" id="GO:0017154">
    <property type="term" value="F:semaphorin receptor activity"/>
    <property type="evidence" value="ECO:0007669"/>
    <property type="project" value="InterPro"/>
</dbReference>
<evidence type="ECO:0000256" key="2">
    <source>
        <dbReference type="ARBA" id="ARBA00023136"/>
    </source>
</evidence>
<reference evidence="6 7" key="1">
    <citation type="journal article" date="2021" name="Elife">
        <title>Chloroplast acquisition without the gene transfer in kleptoplastic sea slugs, Plakobranchus ocellatus.</title>
        <authorList>
            <person name="Maeda T."/>
            <person name="Takahashi S."/>
            <person name="Yoshida T."/>
            <person name="Shimamura S."/>
            <person name="Takaki Y."/>
            <person name="Nagai Y."/>
            <person name="Toyoda A."/>
            <person name="Suzuki Y."/>
            <person name="Arimoto A."/>
            <person name="Ishii H."/>
            <person name="Satoh N."/>
            <person name="Nishiyama T."/>
            <person name="Hasebe M."/>
            <person name="Maruyama T."/>
            <person name="Minagawa J."/>
            <person name="Obokata J."/>
            <person name="Shigenobu S."/>
        </authorList>
    </citation>
    <scope>NUCLEOTIDE SEQUENCE [LARGE SCALE GENOMIC DNA]</scope>
</reference>
<sequence length="209" mass="23820">MIVGKNAQRAARWRVVVAGVYIYRMAPALTSETSARPASWPRAFSPLWGLSDMDGFSIFFFCTSAVLKVKVQDCERYTTCSDCLGAKDPYCGWCSLENKCSQRKECKENELSQRWLSYISHECPRISRIQPNRVQRDKERLLTLDIQNLPGYEKNSAYKCRFSQTNSSSQSRNGGALVPPYTTEANRTRDNFQCYTPPKAKLPPFDDGK</sequence>
<evidence type="ECO:0000313" key="7">
    <source>
        <dbReference type="Proteomes" id="UP000735302"/>
    </source>
</evidence>
<dbReference type="GO" id="GO:0030334">
    <property type="term" value="P:regulation of cell migration"/>
    <property type="evidence" value="ECO:0007669"/>
    <property type="project" value="TreeGrafter"/>
</dbReference>
<evidence type="ECO:0000313" key="6">
    <source>
        <dbReference type="EMBL" id="GFO07414.1"/>
    </source>
</evidence>
<dbReference type="InterPro" id="IPR013783">
    <property type="entry name" value="Ig-like_fold"/>
</dbReference>
<dbReference type="Proteomes" id="UP000735302">
    <property type="component" value="Unassembled WGS sequence"/>
</dbReference>
<dbReference type="SUPFAM" id="SSF103575">
    <property type="entry name" value="Plexin repeat"/>
    <property type="match status" value="1"/>
</dbReference>
<dbReference type="PANTHER" id="PTHR22625">
    <property type="entry name" value="PLEXIN"/>
    <property type="match status" value="1"/>
</dbReference>
<evidence type="ECO:0000256" key="1">
    <source>
        <dbReference type="ARBA" id="ARBA00004370"/>
    </source>
</evidence>
<dbReference type="InterPro" id="IPR002165">
    <property type="entry name" value="Plexin_repeat"/>
</dbReference>
<evidence type="ECO:0000256" key="3">
    <source>
        <dbReference type="ARBA" id="ARBA00023180"/>
    </source>
</evidence>
<gene>
    <name evidence="6" type="ORF">PoB_003391900</name>
</gene>
<dbReference type="PANTHER" id="PTHR22625:SF70">
    <property type="entry name" value="PLEXIN A, ISOFORM A"/>
    <property type="match status" value="1"/>
</dbReference>
<evidence type="ECO:0000259" key="5">
    <source>
        <dbReference type="SMART" id="SM00423"/>
    </source>
</evidence>
<keyword evidence="2" id="KW-0472">Membrane</keyword>
<dbReference type="InterPro" id="IPR041019">
    <property type="entry name" value="TIG1_plexin"/>
</dbReference>
<feature type="region of interest" description="Disordered" evidence="4">
    <location>
        <begin position="164"/>
        <end position="209"/>
    </location>
</feature>
<dbReference type="EMBL" id="BLXT01003865">
    <property type="protein sequence ID" value="GFO07414.1"/>
    <property type="molecule type" value="Genomic_DNA"/>
</dbReference>
<protein>
    <submittedName>
        <fullName evidence="6">THAP domain-containing protein 5-like isoform x1</fullName>
    </submittedName>
</protein>
<dbReference type="GO" id="GO:0005886">
    <property type="term" value="C:plasma membrane"/>
    <property type="evidence" value="ECO:0007669"/>
    <property type="project" value="TreeGrafter"/>
</dbReference>
<feature type="compositionally biased region" description="Polar residues" evidence="4">
    <location>
        <begin position="164"/>
        <end position="173"/>
    </location>
</feature>
<dbReference type="SMART" id="SM00423">
    <property type="entry name" value="PSI"/>
    <property type="match status" value="1"/>
</dbReference>
<dbReference type="InterPro" id="IPR016201">
    <property type="entry name" value="PSI"/>
</dbReference>
<accession>A0AAV4AI98</accession>
<dbReference type="Pfam" id="PF01437">
    <property type="entry name" value="PSI"/>
    <property type="match status" value="1"/>
</dbReference>
<comment type="caution">
    <text evidence="6">The sequence shown here is derived from an EMBL/GenBank/DDBJ whole genome shotgun (WGS) entry which is preliminary data.</text>
</comment>
<keyword evidence="3" id="KW-0325">Glycoprotein</keyword>
<dbReference type="GO" id="GO:0002116">
    <property type="term" value="C:semaphorin receptor complex"/>
    <property type="evidence" value="ECO:0007669"/>
    <property type="project" value="TreeGrafter"/>
</dbReference>
<dbReference type="Pfam" id="PF17960">
    <property type="entry name" value="TIG_plexin"/>
    <property type="match status" value="1"/>
</dbReference>
<dbReference type="InterPro" id="IPR031148">
    <property type="entry name" value="Plexin"/>
</dbReference>
<dbReference type="Gene3D" id="2.60.40.10">
    <property type="entry name" value="Immunoglobulins"/>
    <property type="match status" value="1"/>
</dbReference>
<feature type="non-terminal residue" evidence="6">
    <location>
        <position position="209"/>
    </location>
</feature>
<name>A0AAV4AI98_9GAST</name>
<keyword evidence="7" id="KW-1185">Reference proteome</keyword>
<evidence type="ECO:0000256" key="4">
    <source>
        <dbReference type="SAM" id="MobiDB-lite"/>
    </source>
</evidence>
<comment type="subcellular location">
    <subcellularLocation>
        <location evidence="1">Membrane</location>
    </subcellularLocation>
</comment>
<organism evidence="6 7">
    <name type="scientific">Plakobranchus ocellatus</name>
    <dbReference type="NCBI Taxonomy" id="259542"/>
    <lineage>
        <taxon>Eukaryota</taxon>
        <taxon>Metazoa</taxon>
        <taxon>Spiralia</taxon>
        <taxon>Lophotrochozoa</taxon>
        <taxon>Mollusca</taxon>
        <taxon>Gastropoda</taxon>
        <taxon>Heterobranchia</taxon>
        <taxon>Euthyneura</taxon>
        <taxon>Panpulmonata</taxon>
        <taxon>Sacoglossa</taxon>
        <taxon>Placobranchoidea</taxon>
        <taxon>Plakobranchidae</taxon>
        <taxon>Plakobranchus</taxon>
    </lineage>
</organism>
<feature type="domain" description="PSI" evidence="5">
    <location>
        <begin position="73"/>
        <end position="124"/>
    </location>
</feature>